<evidence type="ECO:0000256" key="8">
    <source>
        <dbReference type="ARBA" id="ARBA00023288"/>
    </source>
</evidence>
<dbReference type="GO" id="GO:0005886">
    <property type="term" value="C:plasma membrane"/>
    <property type="evidence" value="ECO:0007669"/>
    <property type="project" value="UniProtKB-SubCell"/>
</dbReference>
<keyword evidence="3" id="KW-1003">Cell membrane</keyword>
<keyword evidence="11" id="KW-1185">Reference proteome</keyword>
<evidence type="ECO:0000256" key="6">
    <source>
        <dbReference type="ARBA" id="ARBA00023134"/>
    </source>
</evidence>
<evidence type="ECO:0000313" key="11">
    <source>
        <dbReference type="Proteomes" id="UP000623467"/>
    </source>
</evidence>
<dbReference type="SMART" id="SM00173">
    <property type="entry name" value="RAS"/>
    <property type="match status" value="1"/>
</dbReference>
<dbReference type="InterPro" id="IPR003578">
    <property type="entry name" value="Small_GTPase_Rho"/>
</dbReference>
<keyword evidence="10" id="KW-0131">Cell cycle</keyword>
<keyword evidence="9" id="KW-0636">Prenylation</keyword>
<dbReference type="PROSITE" id="PS51421">
    <property type="entry name" value="RAS"/>
    <property type="match status" value="1"/>
</dbReference>
<dbReference type="CDD" id="cd00157">
    <property type="entry name" value="Rho"/>
    <property type="match status" value="1"/>
</dbReference>
<evidence type="ECO:0000256" key="2">
    <source>
        <dbReference type="ARBA" id="ARBA00010142"/>
    </source>
</evidence>
<name>A0A8H7DBW0_9AGAR</name>
<evidence type="ECO:0000256" key="4">
    <source>
        <dbReference type="ARBA" id="ARBA00022481"/>
    </source>
</evidence>
<gene>
    <name evidence="10" type="ORF">MSAN_00893800</name>
</gene>
<keyword evidence="10" id="KW-0132">Cell division</keyword>
<dbReference type="GO" id="GO:0051301">
    <property type="term" value="P:cell division"/>
    <property type="evidence" value="ECO:0007669"/>
    <property type="project" value="UniProtKB-KW"/>
</dbReference>
<protein>
    <submittedName>
        <fullName evidence="10">Cell division control protein 42</fullName>
    </submittedName>
</protein>
<keyword evidence="5" id="KW-0547">Nucleotide-binding</keyword>
<evidence type="ECO:0000313" key="10">
    <source>
        <dbReference type="EMBL" id="KAF7366373.1"/>
    </source>
</evidence>
<dbReference type="SMART" id="SM00174">
    <property type="entry name" value="RHO"/>
    <property type="match status" value="1"/>
</dbReference>
<dbReference type="FunFam" id="3.40.50.300:FF:000983">
    <property type="entry name" value="Rho family GTPase"/>
    <property type="match status" value="1"/>
</dbReference>
<dbReference type="Proteomes" id="UP000623467">
    <property type="component" value="Unassembled WGS sequence"/>
</dbReference>
<dbReference type="SUPFAM" id="SSF52540">
    <property type="entry name" value="P-loop containing nucleoside triphosphate hydrolases"/>
    <property type="match status" value="1"/>
</dbReference>
<dbReference type="Pfam" id="PF00071">
    <property type="entry name" value="Ras"/>
    <property type="match status" value="1"/>
</dbReference>
<evidence type="ECO:0000256" key="3">
    <source>
        <dbReference type="ARBA" id="ARBA00022475"/>
    </source>
</evidence>
<comment type="caution">
    <text evidence="10">The sequence shown here is derived from an EMBL/GenBank/DDBJ whole genome shotgun (WGS) entry which is preliminary data.</text>
</comment>
<sequence length="195" mass="21704">MKMGRFCKLVVVGDTAVGKTCLCYSYAEKEFPGPGRSVFYSYADDVVVGSETWTFSLWDMPGADEHERLRPLAYADADVFLVCFSIALPDSLQNAQQKWFHEVQHYRPGVPCVLVATQTDLRSNEDAAESLVSTAQGERMAYQLGAARYLECSAKTLQGVETVFQEALAEAVAHKKKLQQSKQPTLMESSKYIVL</sequence>
<keyword evidence="4" id="KW-0488">Methylation</keyword>
<dbReference type="OrthoDB" id="8830751at2759"/>
<evidence type="ECO:0000256" key="9">
    <source>
        <dbReference type="ARBA" id="ARBA00023289"/>
    </source>
</evidence>
<dbReference type="GO" id="GO:0007264">
    <property type="term" value="P:small GTPase-mediated signal transduction"/>
    <property type="evidence" value="ECO:0007669"/>
    <property type="project" value="InterPro"/>
</dbReference>
<dbReference type="InterPro" id="IPR005225">
    <property type="entry name" value="Small_GTP-bd"/>
</dbReference>
<dbReference type="InterPro" id="IPR001806">
    <property type="entry name" value="Small_GTPase"/>
</dbReference>
<proteinExistence type="inferred from homology"/>
<keyword evidence="7" id="KW-0472">Membrane</keyword>
<evidence type="ECO:0000256" key="1">
    <source>
        <dbReference type="ARBA" id="ARBA00004342"/>
    </source>
</evidence>
<dbReference type="SMART" id="SM00175">
    <property type="entry name" value="RAB"/>
    <property type="match status" value="1"/>
</dbReference>
<dbReference type="EMBL" id="JACAZH010000006">
    <property type="protein sequence ID" value="KAF7366373.1"/>
    <property type="molecule type" value="Genomic_DNA"/>
</dbReference>
<dbReference type="PROSITE" id="PS51419">
    <property type="entry name" value="RAB"/>
    <property type="match status" value="1"/>
</dbReference>
<comment type="similarity">
    <text evidence="2">Belongs to the small GTPase superfamily. Rho family.</text>
</comment>
<dbReference type="Gene3D" id="3.40.50.300">
    <property type="entry name" value="P-loop containing nucleotide triphosphate hydrolases"/>
    <property type="match status" value="1"/>
</dbReference>
<dbReference type="InterPro" id="IPR027417">
    <property type="entry name" value="P-loop_NTPase"/>
</dbReference>
<accession>A0A8H7DBW0</accession>
<keyword evidence="8" id="KW-0449">Lipoprotein</keyword>
<dbReference type="GO" id="GO:0003924">
    <property type="term" value="F:GTPase activity"/>
    <property type="evidence" value="ECO:0007669"/>
    <property type="project" value="InterPro"/>
</dbReference>
<organism evidence="10 11">
    <name type="scientific">Mycena sanguinolenta</name>
    <dbReference type="NCBI Taxonomy" id="230812"/>
    <lineage>
        <taxon>Eukaryota</taxon>
        <taxon>Fungi</taxon>
        <taxon>Dikarya</taxon>
        <taxon>Basidiomycota</taxon>
        <taxon>Agaricomycotina</taxon>
        <taxon>Agaricomycetes</taxon>
        <taxon>Agaricomycetidae</taxon>
        <taxon>Agaricales</taxon>
        <taxon>Marasmiineae</taxon>
        <taxon>Mycenaceae</taxon>
        <taxon>Mycena</taxon>
    </lineage>
</organism>
<dbReference type="NCBIfam" id="TIGR00231">
    <property type="entry name" value="small_GTP"/>
    <property type="match status" value="1"/>
</dbReference>
<dbReference type="PRINTS" id="PR00449">
    <property type="entry name" value="RASTRNSFRMNG"/>
</dbReference>
<dbReference type="PROSITE" id="PS51420">
    <property type="entry name" value="RHO"/>
    <property type="match status" value="1"/>
</dbReference>
<dbReference type="AlphaFoldDB" id="A0A8H7DBW0"/>
<keyword evidence="6" id="KW-0342">GTP-binding</keyword>
<evidence type="ECO:0000256" key="5">
    <source>
        <dbReference type="ARBA" id="ARBA00022741"/>
    </source>
</evidence>
<evidence type="ECO:0000256" key="7">
    <source>
        <dbReference type="ARBA" id="ARBA00023136"/>
    </source>
</evidence>
<dbReference type="PANTHER" id="PTHR24072">
    <property type="entry name" value="RHO FAMILY GTPASE"/>
    <property type="match status" value="1"/>
</dbReference>
<comment type="subcellular location">
    <subcellularLocation>
        <location evidence="1">Cell membrane</location>
        <topology evidence="1">Lipid-anchor</topology>
        <orientation evidence="1">Cytoplasmic side</orientation>
    </subcellularLocation>
</comment>
<dbReference type="GO" id="GO:0005525">
    <property type="term" value="F:GTP binding"/>
    <property type="evidence" value="ECO:0007669"/>
    <property type="project" value="UniProtKB-KW"/>
</dbReference>
<reference evidence="10" key="1">
    <citation type="submission" date="2020-05" db="EMBL/GenBank/DDBJ databases">
        <title>Mycena genomes resolve the evolution of fungal bioluminescence.</title>
        <authorList>
            <person name="Tsai I.J."/>
        </authorList>
    </citation>
    <scope>NUCLEOTIDE SEQUENCE</scope>
    <source>
        <strain evidence="10">160909Yilan</strain>
    </source>
</reference>